<evidence type="ECO:0000256" key="4">
    <source>
        <dbReference type="ARBA" id="ARBA00023125"/>
    </source>
</evidence>
<dbReference type="Pfam" id="PF00486">
    <property type="entry name" value="Trans_reg_C"/>
    <property type="match status" value="1"/>
</dbReference>
<dbReference type="Pfam" id="PF03704">
    <property type="entry name" value="BTAD"/>
    <property type="match status" value="1"/>
</dbReference>
<dbReference type="PANTHER" id="PTHR35807:SF1">
    <property type="entry name" value="TRANSCRIPTIONAL REGULATOR REDD"/>
    <property type="match status" value="1"/>
</dbReference>
<gene>
    <name evidence="8" type="ORF">ACFPWV_02325</name>
</gene>
<dbReference type="InterPro" id="IPR051677">
    <property type="entry name" value="AfsR-DnrI-RedD_regulator"/>
</dbReference>
<dbReference type="InterPro" id="IPR001867">
    <property type="entry name" value="OmpR/PhoB-type_DNA-bd"/>
</dbReference>
<dbReference type="InterPro" id="IPR011990">
    <property type="entry name" value="TPR-like_helical_dom_sf"/>
</dbReference>
<dbReference type="EMBL" id="JBHSKN010000002">
    <property type="protein sequence ID" value="MFC5238767.1"/>
    <property type="molecule type" value="Genomic_DNA"/>
</dbReference>
<dbReference type="Gene3D" id="1.10.10.10">
    <property type="entry name" value="Winged helix-like DNA-binding domain superfamily/Winged helix DNA-binding domain"/>
    <property type="match status" value="1"/>
</dbReference>
<feature type="DNA-binding region" description="OmpR/PhoB-type" evidence="6">
    <location>
        <begin position="1"/>
        <end position="90"/>
    </location>
</feature>
<evidence type="ECO:0000259" key="7">
    <source>
        <dbReference type="PROSITE" id="PS51755"/>
    </source>
</evidence>
<evidence type="ECO:0000313" key="8">
    <source>
        <dbReference type="EMBL" id="MFC5238767.1"/>
    </source>
</evidence>
<dbReference type="PROSITE" id="PS51755">
    <property type="entry name" value="OMPR_PHOB"/>
    <property type="match status" value="1"/>
</dbReference>
<keyword evidence="9" id="KW-1185">Reference proteome</keyword>
<keyword evidence="3" id="KW-0805">Transcription regulation</keyword>
<dbReference type="Gene3D" id="1.25.40.10">
    <property type="entry name" value="Tetratricopeptide repeat domain"/>
    <property type="match status" value="1"/>
</dbReference>
<reference evidence="9" key="1">
    <citation type="journal article" date="2019" name="Int. J. Syst. Evol. Microbiol.">
        <title>The Global Catalogue of Microorganisms (GCM) 10K type strain sequencing project: providing services to taxonomists for standard genome sequencing and annotation.</title>
        <authorList>
            <consortium name="The Broad Institute Genomics Platform"/>
            <consortium name="The Broad Institute Genome Sequencing Center for Infectious Disease"/>
            <person name="Wu L."/>
            <person name="Ma J."/>
        </authorList>
    </citation>
    <scope>NUCLEOTIDE SEQUENCE [LARGE SCALE GENOMIC DNA]</scope>
    <source>
        <strain evidence="9">CGMCC 4.7131</strain>
    </source>
</reference>
<keyword evidence="2" id="KW-0902">Two-component regulatory system</keyword>
<dbReference type="PANTHER" id="PTHR35807">
    <property type="entry name" value="TRANSCRIPTIONAL REGULATOR REDD-RELATED"/>
    <property type="match status" value="1"/>
</dbReference>
<evidence type="ECO:0000256" key="2">
    <source>
        <dbReference type="ARBA" id="ARBA00023012"/>
    </source>
</evidence>
<sequence length="262" mass="28502">MRFRVLGPVRMCAEGQETALEGTKPRALLAALVLARGTVVPDSRLIALLWGDDAPATVAAQVYTYVSRLRRQLGPGVELVRRRPGYALHTGQSSVDLYEFERLARLGQDDLRAGRYAPAAERLRSALALWSGSALADTTRFLREAAEAGLHEARMAALECRIDADLALGEHLGVVAELTDLVAHYPLRERFRAQLMTALYRSERQADALAVFHSGRRLLDEELGVPPGRALTLTHQAVLSGELAFRGALSPLAPRPVPATGP</sequence>
<dbReference type="RefSeq" id="WP_344569298.1">
    <property type="nucleotide sequence ID" value="NZ_BAAATG010000060.1"/>
</dbReference>
<comment type="caution">
    <text evidence="8">The sequence shown here is derived from an EMBL/GenBank/DDBJ whole genome shotgun (WGS) entry which is preliminary data.</text>
</comment>
<dbReference type="SUPFAM" id="SSF46894">
    <property type="entry name" value="C-terminal effector domain of the bipartite response regulators"/>
    <property type="match status" value="1"/>
</dbReference>
<evidence type="ECO:0000256" key="5">
    <source>
        <dbReference type="ARBA" id="ARBA00023163"/>
    </source>
</evidence>
<comment type="similarity">
    <text evidence="1">Belongs to the AfsR/DnrI/RedD regulatory family.</text>
</comment>
<dbReference type="InterPro" id="IPR005158">
    <property type="entry name" value="BTAD"/>
</dbReference>
<evidence type="ECO:0000256" key="6">
    <source>
        <dbReference type="PROSITE-ProRule" id="PRU01091"/>
    </source>
</evidence>
<organism evidence="8 9">
    <name type="scientific">Streptomyces atrovirens</name>
    <dbReference type="NCBI Taxonomy" id="285556"/>
    <lineage>
        <taxon>Bacteria</taxon>
        <taxon>Bacillati</taxon>
        <taxon>Actinomycetota</taxon>
        <taxon>Actinomycetes</taxon>
        <taxon>Kitasatosporales</taxon>
        <taxon>Streptomycetaceae</taxon>
        <taxon>Streptomyces</taxon>
    </lineage>
</organism>
<evidence type="ECO:0000256" key="1">
    <source>
        <dbReference type="ARBA" id="ARBA00005820"/>
    </source>
</evidence>
<protein>
    <submittedName>
        <fullName evidence="8">AfsR/SARP family transcriptional regulator</fullName>
    </submittedName>
</protein>
<dbReference type="SMART" id="SM01043">
    <property type="entry name" value="BTAD"/>
    <property type="match status" value="1"/>
</dbReference>
<dbReference type="SMART" id="SM00862">
    <property type="entry name" value="Trans_reg_C"/>
    <property type="match status" value="1"/>
</dbReference>
<evidence type="ECO:0000313" key="9">
    <source>
        <dbReference type="Proteomes" id="UP001596035"/>
    </source>
</evidence>
<name>A0ABW0DKX5_9ACTN</name>
<dbReference type="CDD" id="cd15831">
    <property type="entry name" value="BTAD"/>
    <property type="match status" value="1"/>
</dbReference>
<dbReference type="InterPro" id="IPR036388">
    <property type="entry name" value="WH-like_DNA-bd_sf"/>
</dbReference>
<keyword evidence="4 6" id="KW-0238">DNA-binding</keyword>
<dbReference type="InterPro" id="IPR016032">
    <property type="entry name" value="Sig_transdc_resp-reg_C-effctor"/>
</dbReference>
<proteinExistence type="inferred from homology"/>
<evidence type="ECO:0000256" key="3">
    <source>
        <dbReference type="ARBA" id="ARBA00023015"/>
    </source>
</evidence>
<feature type="domain" description="OmpR/PhoB-type" evidence="7">
    <location>
        <begin position="1"/>
        <end position="90"/>
    </location>
</feature>
<dbReference type="SUPFAM" id="SSF48452">
    <property type="entry name" value="TPR-like"/>
    <property type="match status" value="1"/>
</dbReference>
<accession>A0ABW0DKX5</accession>
<dbReference type="Proteomes" id="UP001596035">
    <property type="component" value="Unassembled WGS sequence"/>
</dbReference>
<keyword evidence="5" id="KW-0804">Transcription</keyword>